<dbReference type="PIRSF" id="PIRSF004808">
    <property type="entry name" value="LasT"/>
    <property type="match status" value="1"/>
</dbReference>
<dbReference type="PANTHER" id="PTHR42786:SF2">
    <property type="entry name" value="TRNA (CYTIDINE_URIDINE-2'-O-)-METHYLTRANSFERASE TRMJ"/>
    <property type="match status" value="1"/>
</dbReference>
<dbReference type="InterPro" id="IPR029026">
    <property type="entry name" value="tRNA_m1G_MTases_N"/>
</dbReference>
<proteinExistence type="inferred from homology"/>
<dbReference type="EMBL" id="MN079107">
    <property type="protein sequence ID" value="QEA05697.1"/>
    <property type="molecule type" value="Genomic_DNA"/>
</dbReference>
<keyword evidence="2 6" id="KW-0489">Methyltransferase</keyword>
<dbReference type="GO" id="GO:0160206">
    <property type="term" value="F:tRNA (cytidine(32)/uridine(32)-2'-O)-methyltransferase activity"/>
    <property type="evidence" value="ECO:0007669"/>
    <property type="project" value="UniProtKB-EC"/>
</dbReference>
<dbReference type="InterPro" id="IPR029028">
    <property type="entry name" value="Alpha/beta_knot_MTases"/>
</dbReference>
<protein>
    <submittedName>
        <fullName evidence="6">tRNA (Cytidine/uridine-2'-O-)-methyltransferase TrmJ</fullName>
        <ecNumber evidence="6">2.1.1.200</ecNumber>
    </submittedName>
</protein>
<dbReference type="EC" id="2.1.1.200" evidence="6"/>
<organism evidence="6">
    <name type="scientific">uncultured organism</name>
    <dbReference type="NCBI Taxonomy" id="155900"/>
    <lineage>
        <taxon>unclassified sequences</taxon>
        <taxon>environmental samples</taxon>
    </lineage>
</organism>
<evidence type="ECO:0000313" key="6">
    <source>
        <dbReference type="EMBL" id="QEA05697.1"/>
    </source>
</evidence>
<reference evidence="6" key="1">
    <citation type="submission" date="2019-06" db="EMBL/GenBank/DDBJ databases">
        <authorList>
            <person name="Murdoch R.W."/>
            <person name="Fathepure B."/>
        </authorList>
    </citation>
    <scope>NUCLEOTIDE SEQUENCE</scope>
</reference>
<feature type="domain" description="tRNA/rRNA methyltransferase SpoU type" evidence="5">
    <location>
        <begin position="5"/>
        <end position="152"/>
    </location>
</feature>
<evidence type="ECO:0000259" key="5">
    <source>
        <dbReference type="Pfam" id="PF00588"/>
    </source>
</evidence>
<dbReference type="SUPFAM" id="SSF75217">
    <property type="entry name" value="alpha/beta knot"/>
    <property type="match status" value="1"/>
</dbReference>
<dbReference type="AlphaFoldDB" id="A0A5B8RG84"/>
<dbReference type="GO" id="GO:0003723">
    <property type="term" value="F:RNA binding"/>
    <property type="evidence" value="ECO:0007669"/>
    <property type="project" value="InterPro"/>
</dbReference>
<dbReference type="NCBIfam" id="TIGR00050">
    <property type="entry name" value="rRNA_methyl_1"/>
    <property type="match status" value="1"/>
</dbReference>
<dbReference type="Gene3D" id="3.40.1280.10">
    <property type="match status" value="1"/>
</dbReference>
<dbReference type="PANTHER" id="PTHR42786">
    <property type="entry name" value="TRNA/RRNA METHYLTRANSFERASE"/>
    <property type="match status" value="1"/>
</dbReference>
<dbReference type="Pfam" id="PF00588">
    <property type="entry name" value="SpoU_methylase"/>
    <property type="match status" value="1"/>
</dbReference>
<dbReference type="Gene3D" id="1.10.8.590">
    <property type="match status" value="1"/>
</dbReference>
<evidence type="ECO:0000256" key="3">
    <source>
        <dbReference type="ARBA" id="ARBA00022679"/>
    </source>
</evidence>
<dbReference type="InterPro" id="IPR004384">
    <property type="entry name" value="RNA_MeTrfase_TrmJ/LasT"/>
</dbReference>
<dbReference type="GO" id="GO:0002128">
    <property type="term" value="P:tRNA nucleoside ribose methylation"/>
    <property type="evidence" value="ECO:0007669"/>
    <property type="project" value="TreeGrafter"/>
</dbReference>
<evidence type="ECO:0000256" key="2">
    <source>
        <dbReference type="ARBA" id="ARBA00022603"/>
    </source>
</evidence>
<name>A0A5B8RG84_9ZZZZ</name>
<accession>A0A5B8RG84</accession>
<gene>
    <name evidence="6" type="primary">trmJ</name>
    <name evidence="6" type="ORF">KBTEX_02021</name>
</gene>
<dbReference type="InterPro" id="IPR001537">
    <property type="entry name" value="SpoU_MeTrfase"/>
</dbReference>
<dbReference type="CDD" id="cd18093">
    <property type="entry name" value="SpoU-like_TrmJ"/>
    <property type="match status" value="1"/>
</dbReference>
<evidence type="ECO:0000256" key="4">
    <source>
        <dbReference type="ARBA" id="ARBA00022691"/>
    </source>
</evidence>
<keyword evidence="4" id="KW-0949">S-adenosyl-L-methionine</keyword>
<evidence type="ECO:0000256" key="1">
    <source>
        <dbReference type="ARBA" id="ARBA00007228"/>
    </source>
</evidence>
<comment type="similarity">
    <text evidence="1">Belongs to the class IV-like SAM-binding methyltransferase superfamily. RNA methyltransferase TrmH family.</text>
</comment>
<keyword evidence="3 6" id="KW-0808">Transferase</keyword>
<sequence length="242" mass="25114">MLDHVQVLLVGTTHPGNVGAAARALKTMGLSRLALVAACAVDDHARANAGAATDVLDAATVTADVDTALAGAGRVFGVSARPRRHGVPALSPRDAAAEIAGAPDTPVAVMFGREHSGLTNEEIGRCHRLVHIPANPDYASLNLAAAVQVVCYELRLAAVGAALPTAGVDDAPASANHLAGLYDHLARVMAASGYAAAADQKHLMQRLRRLFNRAVPEHTEVNILRGILAAVERRLPPPDGRE</sequence>